<sequence length="123" mass="14303">MQEVLKAKQELFGANADIYRARHGAVTSILRRQKKIHIDLSKPCHHKFVFSGTDNGIVNVKETVFFGVDKLKYRLRLHDHFQVLQNQDDTYMEEAEDAQLHQLPKFFTFRIAALRQQSGLASY</sequence>
<organism evidence="1 2">
    <name type="scientific">Rhizopus stolonifer</name>
    <name type="common">Rhizopus nigricans</name>
    <dbReference type="NCBI Taxonomy" id="4846"/>
    <lineage>
        <taxon>Eukaryota</taxon>
        <taxon>Fungi</taxon>
        <taxon>Fungi incertae sedis</taxon>
        <taxon>Mucoromycota</taxon>
        <taxon>Mucoromycotina</taxon>
        <taxon>Mucoromycetes</taxon>
        <taxon>Mucorales</taxon>
        <taxon>Mucorineae</taxon>
        <taxon>Rhizopodaceae</taxon>
        <taxon>Rhizopus</taxon>
    </lineage>
</organism>
<name>A0A367KTM8_RHIST</name>
<evidence type="ECO:0000313" key="1">
    <source>
        <dbReference type="EMBL" id="RCI05536.1"/>
    </source>
</evidence>
<gene>
    <name evidence="1" type="ORF">CU098_013505</name>
</gene>
<dbReference type="Proteomes" id="UP000253551">
    <property type="component" value="Unassembled WGS sequence"/>
</dbReference>
<reference evidence="1 2" key="1">
    <citation type="journal article" date="2018" name="G3 (Bethesda)">
        <title>Phylogenetic and Phylogenomic Definition of Rhizopus Species.</title>
        <authorList>
            <person name="Gryganskyi A.P."/>
            <person name="Golan J."/>
            <person name="Dolatabadi S."/>
            <person name="Mondo S."/>
            <person name="Robb S."/>
            <person name="Idnurm A."/>
            <person name="Muszewska A."/>
            <person name="Steczkiewicz K."/>
            <person name="Masonjones S."/>
            <person name="Liao H.L."/>
            <person name="Gajdeczka M.T."/>
            <person name="Anike F."/>
            <person name="Vuek A."/>
            <person name="Anishchenko I.M."/>
            <person name="Voigt K."/>
            <person name="de Hoog G.S."/>
            <person name="Smith M.E."/>
            <person name="Heitman J."/>
            <person name="Vilgalys R."/>
            <person name="Stajich J.E."/>
        </authorList>
    </citation>
    <scope>NUCLEOTIDE SEQUENCE [LARGE SCALE GENOMIC DNA]</scope>
    <source>
        <strain evidence="1 2">LSU 92-RS-03</strain>
    </source>
</reference>
<dbReference type="AlphaFoldDB" id="A0A367KTM8"/>
<dbReference type="OrthoDB" id="2290808at2759"/>
<evidence type="ECO:0000313" key="2">
    <source>
        <dbReference type="Proteomes" id="UP000253551"/>
    </source>
</evidence>
<dbReference type="EMBL" id="PJQM01000364">
    <property type="protein sequence ID" value="RCI05536.1"/>
    <property type="molecule type" value="Genomic_DNA"/>
</dbReference>
<accession>A0A367KTM8</accession>
<comment type="caution">
    <text evidence="1">The sequence shown here is derived from an EMBL/GenBank/DDBJ whole genome shotgun (WGS) entry which is preliminary data.</text>
</comment>
<protein>
    <submittedName>
        <fullName evidence="1">Uncharacterized protein</fullName>
    </submittedName>
</protein>
<keyword evidence="2" id="KW-1185">Reference proteome</keyword>
<proteinExistence type="predicted"/>